<dbReference type="PANTHER" id="PTHR33797">
    <property type="entry name" value="ORGANIC HYDROPEROXIDE RESISTANCE PROTEIN-LIKE"/>
    <property type="match status" value="1"/>
</dbReference>
<dbReference type="EMBL" id="JPLA01000041">
    <property type="protein sequence ID" value="KLD62856.1"/>
    <property type="molecule type" value="Genomic_DNA"/>
</dbReference>
<dbReference type="RefSeq" id="WP_046972560.1">
    <property type="nucleotide sequence ID" value="NZ_JPLA01000041.1"/>
</dbReference>
<dbReference type="PANTHER" id="PTHR33797:SF2">
    <property type="entry name" value="ORGANIC HYDROPEROXIDE RESISTANCE PROTEIN-LIKE"/>
    <property type="match status" value="1"/>
</dbReference>
<dbReference type="GO" id="GO:0006979">
    <property type="term" value="P:response to oxidative stress"/>
    <property type="evidence" value="ECO:0007669"/>
    <property type="project" value="InterPro"/>
</dbReference>
<dbReference type="InterPro" id="IPR015946">
    <property type="entry name" value="KH_dom-like_a/b"/>
</dbReference>
<dbReference type="PATRIC" id="fig|1440762.4.peg.2603"/>
<accession>A0A0G9H035</accession>
<protein>
    <submittedName>
        <fullName evidence="2">Peroxiredoxin</fullName>
    </submittedName>
</protein>
<gene>
    <name evidence="2" type="ORF">Y882_14395</name>
</gene>
<dbReference type="InterPro" id="IPR036102">
    <property type="entry name" value="OsmC/Ohrsf"/>
</dbReference>
<proteinExistence type="inferred from homology"/>
<evidence type="ECO:0000313" key="3">
    <source>
        <dbReference type="Proteomes" id="UP000035481"/>
    </source>
</evidence>
<dbReference type="Gene3D" id="3.30.300.20">
    <property type="match status" value="1"/>
</dbReference>
<name>A0A0G9H035_9GAMM</name>
<evidence type="ECO:0000313" key="2">
    <source>
        <dbReference type="EMBL" id="KLD62856.1"/>
    </source>
</evidence>
<dbReference type="InterPro" id="IPR019953">
    <property type="entry name" value="OHR"/>
</dbReference>
<dbReference type="Pfam" id="PF02566">
    <property type="entry name" value="OsmC"/>
    <property type="match status" value="1"/>
</dbReference>
<organism evidence="2 3">
    <name type="scientific">Dyella japonica DSM 16301</name>
    <dbReference type="NCBI Taxonomy" id="1440762"/>
    <lineage>
        <taxon>Bacteria</taxon>
        <taxon>Pseudomonadati</taxon>
        <taxon>Pseudomonadota</taxon>
        <taxon>Gammaproteobacteria</taxon>
        <taxon>Lysobacterales</taxon>
        <taxon>Rhodanobacteraceae</taxon>
        <taxon>Dyella</taxon>
    </lineage>
</organism>
<comment type="similarity">
    <text evidence="1">Belongs to the OsmC/Ohr family.</text>
</comment>
<dbReference type="SUPFAM" id="SSF82784">
    <property type="entry name" value="OsmC-like"/>
    <property type="match status" value="1"/>
</dbReference>
<dbReference type="Proteomes" id="UP000035481">
    <property type="component" value="Unassembled WGS sequence"/>
</dbReference>
<sequence length="148" mass="15498">MTKIEKVIFTGKTHTVVNHNPNAQRGDHGVVDLKLSAPGGESYEFIAAEPHPTAEQLFAGAWSACYITALGIAASLKKIALPADTAVDIQVDVGQTGPGWFLGAKFSVRLPGLPQDVAEAIAHSAHQICPYSKAVNGNIEVAVNVVTA</sequence>
<dbReference type="AlphaFoldDB" id="A0A0G9H035"/>
<comment type="caution">
    <text evidence="2">The sequence shown here is derived from an EMBL/GenBank/DDBJ whole genome shotgun (WGS) entry which is preliminary data.</text>
</comment>
<reference evidence="2 3" key="1">
    <citation type="journal article" date="2015" name="Antonie Van Leeuwenhoek">
        <title>A phylogenomic and molecular marker based taxonomic framework for the order Xanthomonadales: proposal to transfer the families Algiphilaceae and Solimonadaceae to the order Nevskiales ord. nov. and to create a new family within the order Xanthomonadales, the family Rhodanobacteraceae fam. nov., containing the genus Rhodanobacter and its closest relatives.</title>
        <authorList>
            <person name="Naushad S."/>
            <person name="Adeolu M."/>
            <person name="Wong S."/>
            <person name="Sohail M."/>
            <person name="Schellhorn H.E."/>
            <person name="Gupta R.S."/>
        </authorList>
    </citation>
    <scope>NUCLEOTIDE SEQUENCE [LARGE SCALE GENOMIC DNA]</scope>
    <source>
        <strain evidence="2 3">DSM 16301</strain>
    </source>
</reference>
<dbReference type="InterPro" id="IPR003718">
    <property type="entry name" value="OsmC/Ohr_fam"/>
</dbReference>
<dbReference type="OrthoDB" id="9797508at2"/>
<dbReference type="NCBIfam" id="TIGR03561">
    <property type="entry name" value="organ_hyd_perox"/>
    <property type="match status" value="1"/>
</dbReference>
<evidence type="ECO:0000256" key="1">
    <source>
        <dbReference type="ARBA" id="ARBA00007378"/>
    </source>
</evidence>